<evidence type="ECO:0000313" key="6">
    <source>
        <dbReference type="Proteomes" id="UP000679950"/>
    </source>
</evidence>
<reference evidence="5 6" key="1">
    <citation type="submission" date="2021-03" db="EMBL/GenBank/DDBJ databases">
        <title>Antimicrobial resistance genes in bacteria isolated from Japanese honey, and their potential for conferring macrolide and lincosamide resistance in the American foulbrood pathogen Paenibacillus larvae.</title>
        <authorList>
            <person name="Okamoto M."/>
            <person name="Kumagai M."/>
            <person name="Kanamori H."/>
            <person name="Takamatsu D."/>
        </authorList>
    </citation>
    <scope>NUCLEOTIDE SEQUENCE [LARGE SCALE GENOMIC DNA]</scope>
    <source>
        <strain evidence="5 6">J8TS2</strain>
    </source>
</reference>
<accession>A0ABQ4KMV8</accession>
<proteinExistence type="inferred from homology"/>
<dbReference type="Proteomes" id="UP000679950">
    <property type="component" value="Unassembled WGS sequence"/>
</dbReference>
<keyword evidence="2 4" id="KW-0238">DNA-binding</keyword>
<dbReference type="InterPro" id="IPR036388">
    <property type="entry name" value="WH-like_DNA-bd_sf"/>
</dbReference>
<dbReference type="InterPro" id="IPR026282">
    <property type="entry name" value="MJ1563"/>
</dbReference>
<evidence type="ECO:0000256" key="4">
    <source>
        <dbReference type="PIRNR" id="PIRNR006707"/>
    </source>
</evidence>
<keyword evidence="6" id="KW-1185">Reference proteome</keyword>
<dbReference type="Gene3D" id="1.10.10.10">
    <property type="entry name" value="Winged helix-like DNA-binding domain superfamily/Winged helix DNA-binding domain"/>
    <property type="match status" value="1"/>
</dbReference>
<dbReference type="RefSeq" id="WP_212967152.1">
    <property type="nucleotide sequence ID" value="NZ_BORB01000039.1"/>
</dbReference>
<evidence type="ECO:0000256" key="3">
    <source>
        <dbReference type="ARBA" id="ARBA00023163"/>
    </source>
</evidence>
<dbReference type="SUPFAM" id="SSF46785">
    <property type="entry name" value="Winged helix' DNA-binding domain"/>
    <property type="match status" value="1"/>
</dbReference>
<gene>
    <name evidence="5" type="primary">opcR</name>
    <name evidence="5" type="ORF">J8TS2_35810</name>
</gene>
<dbReference type="InterPro" id="IPR036390">
    <property type="entry name" value="WH_DNA-bd_sf"/>
</dbReference>
<dbReference type="PANTHER" id="PTHR38465:SF1">
    <property type="entry name" value="HTH-TYPE TRANSCRIPTIONAL REGULATOR MJ1563-RELATED"/>
    <property type="match status" value="1"/>
</dbReference>
<organism evidence="5 6">
    <name type="scientific">Lederbergia ruris</name>
    <dbReference type="NCBI Taxonomy" id="217495"/>
    <lineage>
        <taxon>Bacteria</taxon>
        <taxon>Bacillati</taxon>
        <taxon>Bacillota</taxon>
        <taxon>Bacilli</taxon>
        <taxon>Bacillales</taxon>
        <taxon>Bacillaceae</taxon>
        <taxon>Lederbergia</taxon>
    </lineage>
</organism>
<dbReference type="InterPro" id="IPR052362">
    <property type="entry name" value="HTH-GbsR_regulator"/>
</dbReference>
<sequence>MEDMEQLDKARERIIETIAQNIHLYGLTPSAGRLYGMMFFQRKPLTLDEMKEELGMSKTSMSTSVRALSDLKMVERVWKKGVRKDLYQAEEDWYQSFIDLFSTKWESAISVHKIEIKKSLAELKKLVSDEHTSEDVIELARVDIEKLEYIYAYFEWLERVVESFESHEIFDFVPKKKE</sequence>
<keyword evidence="1 4" id="KW-0805">Transcription regulation</keyword>
<protein>
    <recommendedName>
        <fullName evidence="4">HTH-type transcriptional regulator</fullName>
    </recommendedName>
</protein>
<dbReference type="PANTHER" id="PTHR38465">
    <property type="entry name" value="HTH-TYPE TRANSCRIPTIONAL REGULATOR MJ1563-RELATED"/>
    <property type="match status" value="1"/>
</dbReference>
<comment type="similarity">
    <text evidence="4">Belongs to the GbsR family.</text>
</comment>
<keyword evidence="3 4" id="KW-0804">Transcription</keyword>
<comment type="caution">
    <text evidence="5">The sequence shown here is derived from an EMBL/GenBank/DDBJ whole genome shotgun (WGS) entry which is preliminary data.</text>
</comment>
<evidence type="ECO:0000256" key="2">
    <source>
        <dbReference type="ARBA" id="ARBA00023125"/>
    </source>
</evidence>
<name>A0ABQ4KMV8_9BACI</name>
<dbReference type="PIRSF" id="PIRSF006707">
    <property type="entry name" value="MJ1563"/>
    <property type="match status" value="1"/>
</dbReference>
<dbReference type="EMBL" id="BORB01000039">
    <property type="protein sequence ID" value="GIN59262.1"/>
    <property type="molecule type" value="Genomic_DNA"/>
</dbReference>
<evidence type="ECO:0000256" key="1">
    <source>
        <dbReference type="ARBA" id="ARBA00023015"/>
    </source>
</evidence>
<evidence type="ECO:0000313" key="5">
    <source>
        <dbReference type="EMBL" id="GIN59262.1"/>
    </source>
</evidence>